<dbReference type="OrthoDB" id="297643at2759"/>
<dbReference type="Proteomes" id="UP000194236">
    <property type="component" value="Unassembled WGS sequence"/>
</dbReference>
<dbReference type="InterPro" id="IPR056459">
    <property type="entry name" value="TPR_DOP1"/>
</dbReference>
<sequence>MKTRSSPSVSSTSGKPHNKPLELVREETEDDEEQVEKSPATAFNQFDLNDNDDECEFNDDFQMELVVDGILKFFATFVEKIFVKKSSNNIETSARIVDYYRRVMLRNVPNDEKDVQQKIDRFLINCQQSHYPEMVINCQLFPLYQLFCELLIEIGTIPLLSSPAFLFKKREQKNTLTVTQFIADSKQQKQEEVISDSVIDTVDNIRWFIYLMALSLNGIGSCTHCHPDHHDERKAMLCCQLRHVSYTSLATILDLMTMTRAYIVSQPSMYPTALSFGDGEFPMPSYVDMTIIDLFPRTFVARRLNFFPLIHPKMLKFVYESTTWFRMVASGLWSNLSARDSVLHHSTSALLQQLHSISHDESICEVVICDDMIGNNGAACMKTTTTMMNNDGCMDSLRFFHPQHQLSFEQQSRQMANNMDIIHRARTKFALMFAIIRDIRFISERLALVVNALASAARSASSADSDVGLMNTVASGYGDSDLLTVNENSSSSKLIAQLEMEIATGMDSSHYQSLMNVAMIYLHRLLRITCPISPIALCSTLKRHFDRPLFIMLDALSQRRNLSDQYSISADWLLRCVKQPNLFGTKNLMFTSPNGFGVTSEFHNHHFDDSDISRILEPLLFILLHPNTARLSIKNVNILRYTRTNHNNDLMANYSKKQQIEQIDSTESKIYAITSTNGNVIYHVRRRPPSRSPTSASTTTFNASSPMFDALKTNPFENSSIHHDSDSIQIQQIVDDLMNRIASEMDQDVDIDEFIVTKKFPGMASFQSYDVDDDDDDQNSPSTTNATGNDFSTDRKYRSGNDDHSNGRKLRFAEMHQHLLLYERRYDSLRTTYALDTIISMIETWPSRVLYAMSTSSLFNGSIMANAPTTITTSTSSPYVNSGNIPQSLSSVFDGSRSAQIKTLYQRHRSSIHGDGFYPNHNGESLVQQPNTVVNNNVNPVVTTASGTNRTRSRSRQHVFESTPPPSSADENITLLELIIQIC</sequence>
<feature type="compositionally biased region" description="Low complexity" evidence="1">
    <location>
        <begin position="1"/>
        <end position="13"/>
    </location>
</feature>
<feature type="region of interest" description="Disordered" evidence="1">
    <location>
        <begin position="1"/>
        <end position="39"/>
    </location>
</feature>
<dbReference type="GO" id="GO:0005829">
    <property type="term" value="C:cytosol"/>
    <property type="evidence" value="ECO:0007669"/>
    <property type="project" value="GOC"/>
</dbReference>
<feature type="domain" description="DOP1-like TPR" evidence="2">
    <location>
        <begin position="814"/>
        <end position="862"/>
    </location>
</feature>
<dbReference type="PANTHER" id="PTHR14042">
    <property type="entry name" value="DOPEY-RELATED"/>
    <property type="match status" value="1"/>
</dbReference>
<accession>A0A1Y3B9R1</accession>
<dbReference type="GO" id="GO:0006895">
    <property type="term" value="P:Golgi to endosome transport"/>
    <property type="evidence" value="ECO:0007669"/>
    <property type="project" value="InterPro"/>
</dbReference>
<dbReference type="GO" id="GO:0005802">
    <property type="term" value="C:trans-Golgi network"/>
    <property type="evidence" value="ECO:0007669"/>
    <property type="project" value="TreeGrafter"/>
</dbReference>
<dbReference type="EMBL" id="MUJZ01039493">
    <property type="protein sequence ID" value="OTF75985.1"/>
    <property type="molecule type" value="Genomic_DNA"/>
</dbReference>
<feature type="non-terminal residue" evidence="3">
    <location>
        <position position="983"/>
    </location>
</feature>
<name>A0A1Y3B9R1_EURMA</name>
<feature type="compositionally biased region" description="Polar residues" evidence="1">
    <location>
        <begin position="779"/>
        <end position="791"/>
    </location>
</feature>
<feature type="compositionally biased region" description="Basic and acidic residues" evidence="1">
    <location>
        <begin position="792"/>
        <end position="808"/>
    </location>
</feature>
<evidence type="ECO:0000259" key="2">
    <source>
        <dbReference type="Pfam" id="PF24601"/>
    </source>
</evidence>
<dbReference type="PANTHER" id="PTHR14042:SF24">
    <property type="entry name" value="PROTEIN DOPEY-1 HOMOLOG"/>
    <property type="match status" value="1"/>
</dbReference>
<reference evidence="3 4" key="1">
    <citation type="submission" date="2017-03" db="EMBL/GenBank/DDBJ databases">
        <title>Genome Survey of Euroglyphus maynei.</title>
        <authorList>
            <person name="Arlian L.G."/>
            <person name="Morgan M.S."/>
            <person name="Rider S.D."/>
        </authorList>
    </citation>
    <scope>NUCLEOTIDE SEQUENCE [LARGE SCALE GENOMIC DNA]</scope>
    <source>
        <strain evidence="3">Arlian Lab</strain>
        <tissue evidence="3">Whole body</tissue>
    </source>
</reference>
<dbReference type="AlphaFoldDB" id="A0A1Y3B9R1"/>
<protein>
    <recommendedName>
        <fullName evidence="2">DOP1-like TPR domain-containing protein</fullName>
    </recommendedName>
</protein>
<keyword evidence="4" id="KW-1185">Reference proteome</keyword>
<feature type="region of interest" description="Disordered" evidence="1">
    <location>
        <begin position="943"/>
        <end position="968"/>
    </location>
</feature>
<evidence type="ECO:0000313" key="3">
    <source>
        <dbReference type="EMBL" id="OTF75985.1"/>
    </source>
</evidence>
<gene>
    <name evidence="3" type="ORF">BLA29_001736</name>
</gene>
<comment type="caution">
    <text evidence="3">The sequence shown here is derived from an EMBL/GenBank/DDBJ whole genome shotgun (WGS) entry which is preliminary data.</text>
</comment>
<organism evidence="3 4">
    <name type="scientific">Euroglyphus maynei</name>
    <name type="common">Mayne's house dust mite</name>
    <dbReference type="NCBI Taxonomy" id="6958"/>
    <lineage>
        <taxon>Eukaryota</taxon>
        <taxon>Metazoa</taxon>
        <taxon>Ecdysozoa</taxon>
        <taxon>Arthropoda</taxon>
        <taxon>Chelicerata</taxon>
        <taxon>Arachnida</taxon>
        <taxon>Acari</taxon>
        <taxon>Acariformes</taxon>
        <taxon>Sarcoptiformes</taxon>
        <taxon>Astigmata</taxon>
        <taxon>Psoroptidia</taxon>
        <taxon>Analgoidea</taxon>
        <taxon>Pyroglyphidae</taxon>
        <taxon>Pyroglyphinae</taxon>
        <taxon>Euroglyphus</taxon>
    </lineage>
</organism>
<dbReference type="GO" id="GO:0005768">
    <property type="term" value="C:endosome"/>
    <property type="evidence" value="ECO:0007669"/>
    <property type="project" value="TreeGrafter"/>
</dbReference>
<feature type="region of interest" description="Disordered" evidence="1">
    <location>
        <begin position="767"/>
        <end position="808"/>
    </location>
</feature>
<dbReference type="InterPro" id="IPR040314">
    <property type="entry name" value="DOP1"/>
</dbReference>
<evidence type="ECO:0000256" key="1">
    <source>
        <dbReference type="SAM" id="MobiDB-lite"/>
    </source>
</evidence>
<evidence type="ECO:0000313" key="4">
    <source>
        <dbReference type="Proteomes" id="UP000194236"/>
    </source>
</evidence>
<proteinExistence type="predicted"/>
<dbReference type="Pfam" id="PF24601">
    <property type="entry name" value="TPR_DOP1"/>
    <property type="match status" value="1"/>
</dbReference>